<proteinExistence type="predicted"/>
<name>A0A0U0ZSP8_9MYCO</name>
<dbReference type="EMBL" id="CSWP01000009">
    <property type="protein sequence ID" value="CPV66135.1"/>
    <property type="molecule type" value="Genomic_DNA"/>
</dbReference>
<organism evidence="2 3">
    <name type="scientific">Mycobacteroides abscessus</name>
    <dbReference type="NCBI Taxonomy" id="36809"/>
    <lineage>
        <taxon>Bacteria</taxon>
        <taxon>Bacillati</taxon>
        <taxon>Actinomycetota</taxon>
        <taxon>Actinomycetes</taxon>
        <taxon>Mycobacteriales</taxon>
        <taxon>Mycobacteriaceae</taxon>
        <taxon>Mycobacteroides</taxon>
    </lineage>
</organism>
<gene>
    <name evidence="2" type="ORF">ERS075579_03945</name>
</gene>
<protein>
    <submittedName>
        <fullName evidence="2">Uncharacterized protein</fullName>
    </submittedName>
</protein>
<evidence type="ECO:0000256" key="1">
    <source>
        <dbReference type="SAM" id="MobiDB-lite"/>
    </source>
</evidence>
<evidence type="ECO:0000313" key="3">
    <source>
        <dbReference type="Proteomes" id="UP000045782"/>
    </source>
</evidence>
<dbReference type="RefSeq" id="WP_052618986.1">
    <property type="nucleotide sequence ID" value="NZ_CSWP01000009.1"/>
</dbReference>
<sequence length="163" mass="16882">MTTTEPTPEPNPGATIASPVLPPGFHDAAPQAPGSTFAPPVMPPGMHEPAAGPPMSGMQGGMDAVRNMSSTVPAAARGAGETYPSTGDPGIDEAIRQSFTNLIEMRDAHGDGRTPADGSYFGRSAEHARSISTNIRAVGRSAAEHWTGASGQMYQEINRQLAE</sequence>
<evidence type="ECO:0000313" key="2">
    <source>
        <dbReference type="EMBL" id="CPV66135.1"/>
    </source>
</evidence>
<feature type="region of interest" description="Disordered" evidence="1">
    <location>
        <begin position="1"/>
        <end position="41"/>
    </location>
</feature>
<dbReference type="Proteomes" id="UP000045782">
    <property type="component" value="Unassembled WGS sequence"/>
</dbReference>
<reference evidence="2 3" key="1">
    <citation type="submission" date="2015-03" db="EMBL/GenBank/DDBJ databases">
        <authorList>
            <person name="Murphy D."/>
        </authorList>
    </citation>
    <scope>NUCLEOTIDE SEQUENCE [LARGE SCALE GENOMIC DNA]</scope>
    <source>
        <strain evidence="2 3">PAP088</strain>
    </source>
</reference>
<accession>A0A0U0ZSP8</accession>
<dbReference type="AlphaFoldDB" id="A0A0U0ZSP8"/>